<dbReference type="OrthoDB" id="9780520at2"/>
<dbReference type="Gene3D" id="3.40.50.720">
    <property type="entry name" value="NAD(P)-binding Rossmann-like Domain"/>
    <property type="match status" value="1"/>
</dbReference>
<dbReference type="InterPro" id="IPR011032">
    <property type="entry name" value="GroES-like_sf"/>
</dbReference>
<dbReference type="InterPro" id="IPR014189">
    <property type="entry name" value="Quinone_OxRdtase_PIG3"/>
</dbReference>
<dbReference type="InterPro" id="IPR013154">
    <property type="entry name" value="ADH-like_N"/>
</dbReference>
<dbReference type="AlphaFoldDB" id="A0A511YZ04"/>
<dbReference type="PANTHER" id="PTHR48106:SF8">
    <property type="entry name" value="OS02G0805600 PROTEIN"/>
    <property type="match status" value="1"/>
</dbReference>
<dbReference type="Proteomes" id="UP000321484">
    <property type="component" value="Unassembled WGS sequence"/>
</dbReference>
<keyword evidence="2" id="KW-0560">Oxidoreductase</keyword>
<evidence type="ECO:0000256" key="2">
    <source>
        <dbReference type="ARBA" id="ARBA00023002"/>
    </source>
</evidence>
<dbReference type="SUPFAM" id="SSF50129">
    <property type="entry name" value="GroES-like"/>
    <property type="match status" value="1"/>
</dbReference>
<gene>
    <name evidence="4" type="ORF">AFE02nite_21640</name>
</gene>
<dbReference type="GO" id="GO:0016651">
    <property type="term" value="F:oxidoreductase activity, acting on NAD(P)H"/>
    <property type="evidence" value="ECO:0007669"/>
    <property type="project" value="TreeGrafter"/>
</dbReference>
<organism evidence="4 5">
    <name type="scientific">Actinotalea fermentans</name>
    <dbReference type="NCBI Taxonomy" id="43671"/>
    <lineage>
        <taxon>Bacteria</taxon>
        <taxon>Bacillati</taxon>
        <taxon>Actinomycetota</taxon>
        <taxon>Actinomycetes</taxon>
        <taxon>Micrococcales</taxon>
        <taxon>Cellulomonadaceae</taxon>
        <taxon>Actinotalea</taxon>
    </lineage>
</organism>
<dbReference type="SMART" id="SM00829">
    <property type="entry name" value="PKS_ER"/>
    <property type="match status" value="1"/>
</dbReference>
<evidence type="ECO:0000313" key="4">
    <source>
        <dbReference type="EMBL" id="GEN80430.1"/>
    </source>
</evidence>
<dbReference type="RefSeq" id="WP_034248400.1">
    <property type="nucleotide sequence ID" value="NZ_BJYK01000007.1"/>
</dbReference>
<dbReference type="GO" id="GO:0070402">
    <property type="term" value="F:NADPH binding"/>
    <property type="evidence" value="ECO:0007669"/>
    <property type="project" value="TreeGrafter"/>
</dbReference>
<feature type="domain" description="Enoyl reductase (ER)" evidence="3">
    <location>
        <begin position="10"/>
        <end position="323"/>
    </location>
</feature>
<dbReference type="Pfam" id="PF00107">
    <property type="entry name" value="ADH_zinc_N"/>
    <property type="match status" value="1"/>
</dbReference>
<dbReference type="CDD" id="cd05276">
    <property type="entry name" value="p53_inducible_oxidoreductase"/>
    <property type="match status" value="1"/>
</dbReference>
<reference evidence="4 5" key="1">
    <citation type="submission" date="2019-07" db="EMBL/GenBank/DDBJ databases">
        <title>Whole genome shotgun sequence of Actinotalea fermentans NBRC 105374.</title>
        <authorList>
            <person name="Hosoyama A."/>
            <person name="Uohara A."/>
            <person name="Ohji S."/>
            <person name="Ichikawa N."/>
        </authorList>
    </citation>
    <scope>NUCLEOTIDE SEQUENCE [LARGE SCALE GENOMIC DNA]</scope>
    <source>
        <strain evidence="4 5">NBRC 105374</strain>
    </source>
</reference>
<keyword evidence="5" id="KW-1185">Reference proteome</keyword>
<dbReference type="NCBIfam" id="TIGR02824">
    <property type="entry name" value="quinone_pig3"/>
    <property type="match status" value="1"/>
</dbReference>
<dbReference type="InterPro" id="IPR036291">
    <property type="entry name" value="NAD(P)-bd_dom_sf"/>
</dbReference>
<proteinExistence type="predicted"/>
<protein>
    <submittedName>
        <fullName evidence="4">NAD(P)H quinone oxidoreductase</fullName>
    </submittedName>
</protein>
<keyword evidence="1" id="KW-0521">NADP</keyword>
<evidence type="ECO:0000313" key="5">
    <source>
        <dbReference type="Proteomes" id="UP000321484"/>
    </source>
</evidence>
<dbReference type="SUPFAM" id="SSF51735">
    <property type="entry name" value="NAD(P)-binding Rossmann-fold domains"/>
    <property type="match status" value="1"/>
</dbReference>
<dbReference type="PANTHER" id="PTHR48106">
    <property type="entry name" value="QUINONE OXIDOREDUCTASE PIG3-RELATED"/>
    <property type="match status" value="1"/>
</dbReference>
<evidence type="ECO:0000256" key="1">
    <source>
        <dbReference type="ARBA" id="ARBA00022857"/>
    </source>
</evidence>
<sequence length="325" mass="33166">MRVLGFTGIGGPEVLQVREEQGPETPSGDDVVIEVAAAGVNRADVHQREGRYPPPPGAPAWPGLEVSGTVLAAGPAAPWSPGDRVAALLDGGGYAEQVVVTSALVLPAPAALPLPDAAALPEAACTVWATLVMSAGLRAGETVLVHGGSGGIGTTAIQVAAALGARVVATAGGPERARRCAELGADVVVDHRGEDFVEAVREATQGRGADVVLDMVGAAYLEQNVAALAVGGRLEVIGLQKGRRAELDLGALMARRASVHAATLRARPTAEKAAIVTAVREHVWPMVASGAVRPVVHERIPLAEGRRAHELLESGAVFGKLLLVP</sequence>
<name>A0A511YZ04_9CELL</name>
<accession>A0A511YZ04</accession>
<dbReference type="EMBL" id="BJYK01000007">
    <property type="protein sequence ID" value="GEN80430.1"/>
    <property type="molecule type" value="Genomic_DNA"/>
</dbReference>
<evidence type="ECO:0000259" key="3">
    <source>
        <dbReference type="SMART" id="SM00829"/>
    </source>
</evidence>
<dbReference type="Pfam" id="PF08240">
    <property type="entry name" value="ADH_N"/>
    <property type="match status" value="1"/>
</dbReference>
<dbReference type="Gene3D" id="3.90.180.10">
    <property type="entry name" value="Medium-chain alcohol dehydrogenases, catalytic domain"/>
    <property type="match status" value="1"/>
</dbReference>
<dbReference type="InterPro" id="IPR020843">
    <property type="entry name" value="ER"/>
</dbReference>
<comment type="caution">
    <text evidence="4">The sequence shown here is derived from an EMBL/GenBank/DDBJ whole genome shotgun (WGS) entry which is preliminary data.</text>
</comment>
<dbReference type="InterPro" id="IPR013149">
    <property type="entry name" value="ADH-like_C"/>
</dbReference>